<dbReference type="Proteomes" id="UP000255082">
    <property type="component" value="Unassembled WGS sequence"/>
</dbReference>
<dbReference type="RefSeq" id="WP_128145647.1">
    <property type="nucleotide sequence ID" value="NZ_JAJFOE010000002.1"/>
</dbReference>
<sequence length="217" mass="23730">MPSSIPRPLTPPAQARDDLDILIGELWPREADDFRDNPYPDHPLLVMVRLLLWQASLDQPQLPPAPAPRLCADLPAVMAIATTAAVQMPSTSCWPATLLEVLARLLHTLNSPDANRTTGQPVWLAIGDGAVLPVHLRHELIRPAEGLRARHVAVRVHSPTGATLATVEYRTDNDLLRPTSADGPRDITTVDDLITALLADLNETLSSVWHALHGRTR</sequence>
<organism evidence="1 2">
    <name type="scientific">Nocardia africana</name>
    <dbReference type="NCBI Taxonomy" id="134964"/>
    <lineage>
        <taxon>Bacteria</taxon>
        <taxon>Bacillati</taxon>
        <taxon>Actinomycetota</taxon>
        <taxon>Actinomycetes</taxon>
        <taxon>Mycobacteriales</taxon>
        <taxon>Nocardiaceae</taxon>
        <taxon>Nocardia</taxon>
    </lineage>
</organism>
<accession>A0A378X7H9</accession>
<evidence type="ECO:0000313" key="1">
    <source>
        <dbReference type="EMBL" id="SUA48694.1"/>
    </source>
</evidence>
<proteinExistence type="predicted"/>
<reference evidence="1 2" key="1">
    <citation type="submission" date="2018-06" db="EMBL/GenBank/DDBJ databases">
        <authorList>
            <consortium name="Pathogen Informatics"/>
            <person name="Doyle S."/>
        </authorList>
    </citation>
    <scope>NUCLEOTIDE SEQUENCE [LARGE SCALE GENOMIC DNA]</scope>
    <source>
        <strain evidence="1 2">NCTC13184</strain>
    </source>
</reference>
<dbReference type="EMBL" id="UGRU01000001">
    <property type="protein sequence ID" value="SUA48694.1"/>
    <property type="molecule type" value="Genomic_DNA"/>
</dbReference>
<protein>
    <submittedName>
        <fullName evidence="1">Uncharacterized protein</fullName>
    </submittedName>
</protein>
<dbReference type="AlphaFoldDB" id="A0A378X7H9"/>
<name>A0A378X7H9_9NOCA</name>
<gene>
    <name evidence="1" type="ORF">NCTC13184_07249</name>
</gene>
<evidence type="ECO:0000313" key="2">
    <source>
        <dbReference type="Proteomes" id="UP000255082"/>
    </source>
</evidence>